<dbReference type="Proteomes" id="UP000663848">
    <property type="component" value="Unassembled WGS sequence"/>
</dbReference>
<feature type="non-terminal residue" evidence="2">
    <location>
        <position position="1"/>
    </location>
</feature>
<protein>
    <submittedName>
        <fullName evidence="2">Uncharacterized protein</fullName>
    </submittedName>
</protein>
<evidence type="ECO:0000256" key="1">
    <source>
        <dbReference type="SAM" id="MobiDB-lite"/>
    </source>
</evidence>
<comment type="caution">
    <text evidence="2">The sequence shown here is derived from an EMBL/GenBank/DDBJ whole genome shotgun (WGS) entry which is preliminary data.</text>
</comment>
<accession>A0A821ZVL1</accession>
<gene>
    <name evidence="3" type="ORF">QYT958_LOCUS44269</name>
    <name evidence="2" type="ORF">UJA718_LOCUS49609</name>
</gene>
<evidence type="ECO:0000313" key="2">
    <source>
        <dbReference type="EMBL" id="CAF4986984.1"/>
    </source>
</evidence>
<dbReference type="Proteomes" id="UP000663873">
    <property type="component" value="Unassembled WGS sequence"/>
</dbReference>
<name>A0A821ZVL1_9BILA</name>
<proteinExistence type="predicted"/>
<dbReference type="EMBL" id="CAJOBP010105126">
    <property type="protein sequence ID" value="CAF4986984.1"/>
    <property type="molecule type" value="Genomic_DNA"/>
</dbReference>
<evidence type="ECO:0000313" key="3">
    <source>
        <dbReference type="EMBL" id="CAF5089421.1"/>
    </source>
</evidence>
<evidence type="ECO:0000313" key="4">
    <source>
        <dbReference type="Proteomes" id="UP000663873"/>
    </source>
</evidence>
<dbReference type="AlphaFoldDB" id="A0A821ZVL1"/>
<feature type="region of interest" description="Disordered" evidence="1">
    <location>
        <begin position="44"/>
        <end position="80"/>
    </location>
</feature>
<organism evidence="2 4">
    <name type="scientific">Rotaria socialis</name>
    <dbReference type="NCBI Taxonomy" id="392032"/>
    <lineage>
        <taxon>Eukaryota</taxon>
        <taxon>Metazoa</taxon>
        <taxon>Spiralia</taxon>
        <taxon>Gnathifera</taxon>
        <taxon>Rotifera</taxon>
        <taxon>Eurotatoria</taxon>
        <taxon>Bdelloidea</taxon>
        <taxon>Philodinida</taxon>
        <taxon>Philodinidae</taxon>
        <taxon>Rotaria</taxon>
    </lineage>
</organism>
<feature type="compositionally biased region" description="Polar residues" evidence="1">
    <location>
        <begin position="54"/>
        <end position="80"/>
    </location>
</feature>
<sequence>DKPNDKLEAYLTPQSIHQSSLTSADVNIDSKKKHRILSHVYSDAQHQKFENQEQSKFASPNNLKTVENFPKSSSSHNLRL</sequence>
<keyword evidence="4" id="KW-1185">Reference proteome</keyword>
<feature type="non-terminal residue" evidence="2">
    <location>
        <position position="80"/>
    </location>
</feature>
<dbReference type="EMBL" id="CAJOBR010067710">
    <property type="protein sequence ID" value="CAF5089421.1"/>
    <property type="molecule type" value="Genomic_DNA"/>
</dbReference>
<reference evidence="2" key="1">
    <citation type="submission" date="2021-02" db="EMBL/GenBank/DDBJ databases">
        <authorList>
            <person name="Nowell W R."/>
        </authorList>
    </citation>
    <scope>NUCLEOTIDE SEQUENCE</scope>
</reference>